<name>A0A194VGR7_CYTMA</name>
<dbReference type="EMBL" id="KN714856">
    <property type="protein sequence ID" value="KUI63064.1"/>
    <property type="molecule type" value="Genomic_DNA"/>
</dbReference>
<dbReference type="InterPro" id="IPR052276">
    <property type="entry name" value="Diphthamide-biosynth_chaperone"/>
</dbReference>
<keyword evidence="3" id="KW-0472">Membrane</keyword>
<proteinExistence type="predicted"/>
<dbReference type="CDD" id="cd06257">
    <property type="entry name" value="DnaJ"/>
    <property type="match status" value="1"/>
</dbReference>
<evidence type="ECO:0000259" key="4">
    <source>
        <dbReference type="PROSITE" id="PS50076"/>
    </source>
</evidence>
<evidence type="ECO:0000256" key="2">
    <source>
        <dbReference type="SAM" id="MobiDB-lite"/>
    </source>
</evidence>
<feature type="transmembrane region" description="Helical" evidence="3">
    <location>
        <begin position="62"/>
        <end position="82"/>
    </location>
</feature>
<dbReference type="STRING" id="694573.A0A194VGR7"/>
<dbReference type="PRINTS" id="PR00625">
    <property type="entry name" value="JDOMAIN"/>
</dbReference>
<evidence type="ECO:0000256" key="1">
    <source>
        <dbReference type="SAM" id="Coils"/>
    </source>
</evidence>
<reference evidence="6" key="1">
    <citation type="submission" date="2014-12" db="EMBL/GenBank/DDBJ databases">
        <title>Genome Sequence of Valsa Canker Pathogens Uncovers a Specific Adaption of Colonization on Woody Bark.</title>
        <authorList>
            <person name="Yin Z."/>
            <person name="Liu H."/>
            <person name="Gao X."/>
            <person name="Li Z."/>
            <person name="Song N."/>
            <person name="Ke X."/>
            <person name="Dai Q."/>
            <person name="Wu Y."/>
            <person name="Sun Y."/>
            <person name="Xu J.-R."/>
            <person name="Kang Z.K."/>
            <person name="Wang L."/>
            <person name="Huang L."/>
        </authorList>
    </citation>
    <scope>NUCLEOTIDE SEQUENCE [LARGE SCALE GENOMIC DNA]</scope>
    <source>
        <strain evidence="6">SXYL134</strain>
    </source>
</reference>
<keyword evidence="3" id="KW-0812">Transmembrane</keyword>
<evidence type="ECO:0000313" key="6">
    <source>
        <dbReference type="Proteomes" id="UP000078576"/>
    </source>
</evidence>
<dbReference type="PROSITE" id="PS50076">
    <property type="entry name" value="DNAJ_2"/>
    <property type="match status" value="1"/>
</dbReference>
<protein>
    <submittedName>
        <fullName evidence="5">Chaperone protein DnaJ</fullName>
    </submittedName>
</protein>
<feature type="region of interest" description="Disordered" evidence="2">
    <location>
        <begin position="12"/>
        <end position="41"/>
    </location>
</feature>
<dbReference type="AlphaFoldDB" id="A0A194VGR7"/>
<accession>A0A194VGR7</accession>
<keyword evidence="6" id="KW-1185">Reference proteome</keyword>
<keyword evidence="1" id="KW-0175">Coiled coil</keyword>
<feature type="coiled-coil region" evidence="1">
    <location>
        <begin position="187"/>
        <end position="231"/>
    </location>
</feature>
<feature type="domain" description="J" evidence="4">
    <location>
        <begin position="98"/>
        <end position="164"/>
    </location>
</feature>
<organism evidence="5 6">
    <name type="scientific">Cytospora mali</name>
    <name type="common">Apple Valsa canker fungus</name>
    <name type="synonym">Valsa mali</name>
    <dbReference type="NCBI Taxonomy" id="578113"/>
    <lineage>
        <taxon>Eukaryota</taxon>
        <taxon>Fungi</taxon>
        <taxon>Dikarya</taxon>
        <taxon>Ascomycota</taxon>
        <taxon>Pezizomycotina</taxon>
        <taxon>Sordariomycetes</taxon>
        <taxon>Sordariomycetidae</taxon>
        <taxon>Diaporthales</taxon>
        <taxon>Cytosporaceae</taxon>
        <taxon>Cytospora</taxon>
    </lineage>
</organism>
<dbReference type="Pfam" id="PF00226">
    <property type="entry name" value="DnaJ"/>
    <property type="match status" value="1"/>
</dbReference>
<evidence type="ECO:0000256" key="3">
    <source>
        <dbReference type="SAM" id="Phobius"/>
    </source>
</evidence>
<sequence length="247" mass="28666">MRLRSGKNYIAKTPAAHEGPRPTTVKSNNNGIPISKPDNCSGKTRSMSARFLHTTSTWLFDLAYYTIICTILFACISSMMIITNPGIIALLDPRAPQNYYDVLGVSPLASKKEIKTAYRKLALKTHPDKLGNVYIPQDVFIKIREAYETLSDEDHVRCTYDTANNIEGLWAISDCIRLRREHNTRMDRQREREIEELRRNTENEKHERWMRREEELRQQEEERERAKFTARSAAAMKSFVNSFYASI</sequence>
<dbReference type="PANTHER" id="PTHR44240">
    <property type="entry name" value="DNAJ DOMAIN (PROKARYOTIC HEAT SHOCK PROTEIN)-RELATED"/>
    <property type="match status" value="1"/>
</dbReference>
<evidence type="ECO:0000313" key="5">
    <source>
        <dbReference type="EMBL" id="KUI63064.1"/>
    </source>
</evidence>
<dbReference type="SMART" id="SM00271">
    <property type="entry name" value="DnaJ"/>
    <property type="match status" value="1"/>
</dbReference>
<gene>
    <name evidence="5" type="ORF">VP1G_10187</name>
</gene>
<keyword evidence="3" id="KW-1133">Transmembrane helix</keyword>
<dbReference type="OrthoDB" id="10250354at2759"/>
<dbReference type="Gene3D" id="1.10.287.110">
    <property type="entry name" value="DnaJ domain"/>
    <property type="match status" value="1"/>
</dbReference>
<dbReference type="InterPro" id="IPR001623">
    <property type="entry name" value="DnaJ_domain"/>
</dbReference>
<dbReference type="PANTHER" id="PTHR44240:SF10">
    <property type="entry name" value="J DOMAIN-CONTAINING PROTEIN"/>
    <property type="match status" value="1"/>
</dbReference>
<dbReference type="Proteomes" id="UP000078576">
    <property type="component" value="Unassembled WGS sequence"/>
</dbReference>
<dbReference type="SUPFAM" id="SSF46565">
    <property type="entry name" value="Chaperone J-domain"/>
    <property type="match status" value="1"/>
</dbReference>
<dbReference type="InterPro" id="IPR036869">
    <property type="entry name" value="J_dom_sf"/>
</dbReference>